<dbReference type="Proteomes" id="UP001217500">
    <property type="component" value="Chromosome"/>
</dbReference>
<evidence type="ECO:0000313" key="3">
    <source>
        <dbReference type="Proteomes" id="UP001217500"/>
    </source>
</evidence>
<reference evidence="2" key="1">
    <citation type="submission" date="2023-01" db="EMBL/GenBank/DDBJ databases">
        <title>The genome sequence of Kordiimonadaceae bacterium 6D33.</title>
        <authorList>
            <person name="Liu Y."/>
        </authorList>
    </citation>
    <scope>NUCLEOTIDE SEQUENCE</scope>
    <source>
        <strain evidence="2">6D33</strain>
    </source>
</reference>
<dbReference type="RefSeq" id="WP_289503260.1">
    <property type="nucleotide sequence ID" value="NZ_CP116805.1"/>
</dbReference>
<evidence type="ECO:0000313" key="2">
    <source>
        <dbReference type="EMBL" id="WCL53717.1"/>
    </source>
</evidence>
<feature type="chain" id="PRO_5042156765" evidence="1">
    <location>
        <begin position="26"/>
        <end position="155"/>
    </location>
</feature>
<protein>
    <submittedName>
        <fullName evidence="2">Uncharacterized protein</fullName>
    </submittedName>
</protein>
<gene>
    <name evidence="2" type="ORF">PH603_14345</name>
</gene>
<dbReference type="AlphaFoldDB" id="A0AAF0BL47"/>
<dbReference type="KEGG" id="gso:PH603_14345"/>
<name>A0AAF0BL47_9PROT</name>
<proteinExistence type="predicted"/>
<accession>A0AAF0BL47</accession>
<sequence length="155" mass="17343">MPLSKLIVLATGAALVSAISLPSFAQEEMKPMKQENAVYMSMVLVKYKGGMRRKAMEHIDKYFVPAGQKAGTPGPWVLHFDSGPWDAAYFWDHKGGYADLEWETSSDDVKWMKALADLNGGKEAAMKLMDDYYGMVAKSTKEIGHHHQTPDEMKK</sequence>
<keyword evidence="3" id="KW-1185">Reference proteome</keyword>
<dbReference type="EMBL" id="CP116805">
    <property type="protein sequence ID" value="WCL53717.1"/>
    <property type="molecule type" value="Genomic_DNA"/>
</dbReference>
<keyword evidence="1" id="KW-0732">Signal</keyword>
<organism evidence="2 3">
    <name type="scientific">Gimibacter soli</name>
    <dbReference type="NCBI Taxonomy" id="3024400"/>
    <lineage>
        <taxon>Bacteria</taxon>
        <taxon>Pseudomonadati</taxon>
        <taxon>Pseudomonadota</taxon>
        <taxon>Alphaproteobacteria</taxon>
        <taxon>Kordiimonadales</taxon>
        <taxon>Temperatibacteraceae</taxon>
        <taxon>Gimibacter</taxon>
    </lineage>
</organism>
<feature type="signal peptide" evidence="1">
    <location>
        <begin position="1"/>
        <end position="25"/>
    </location>
</feature>
<evidence type="ECO:0000256" key="1">
    <source>
        <dbReference type="SAM" id="SignalP"/>
    </source>
</evidence>